<dbReference type="EMBL" id="SHNP01000003">
    <property type="protein sequence ID" value="MCX2974034.1"/>
    <property type="molecule type" value="Genomic_DNA"/>
</dbReference>
<organism evidence="2 3">
    <name type="scientific">Candidatus Seongchinamella marina</name>
    <dbReference type="NCBI Taxonomy" id="2518990"/>
    <lineage>
        <taxon>Bacteria</taxon>
        <taxon>Pseudomonadati</taxon>
        <taxon>Pseudomonadota</taxon>
        <taxon>Gammaproteobacteria</taxon>
        <taxon>Cellvibrionales</taxon>
        <taxon>Halieaceae</taxon>
        <taxon>Seongchinamella</taxon>
    </lineage>
</organism>
<keyword evidence="1" id="KW-0812">Transmembrane</keyword>
<comment type="caution">
    <text evidence="2">The sequence shown here is derived from an EMBL/GenBank/DDBJ whole genome shotgun (WGS) entry which is preliminary data.</text>
</comment>
<evidence type="ECO:0000313" key="3">
    <source>
        <dbReference type="Proteomes" id="UP001143307"/>
    </source>
</evidence>
<gene>
    <name evidence="2" type="ORF">EYC87_10620</name>
</gene>
<protein>
    <submittedName>
        <fullName evidence="2">DUF3302 domain-containing protein</fullName>
    </submittedName>
</protein>
<evidence type="ECO:0000256" key="1">
    <source>
        <dbReference type="SAM" id="Phobius"/>
    </source>
</evidence>
<name>A0ABT3SVM6_9GAMM</name>
<accession>A0ABT3SVM6</accession>
<proteinExistence type="predicted"/>
<dbReference type="InterPro" id="IPR011223">
    <property type="entry name" value="UCP028770"/>
</dbReference>
<reference evidence="2" key="1">
    <citation type="submission" date="2019-02" db="EMBL/GenBank/DDBJ databases">
        <authorList>
            <person name="Li S.-H."/>
        </authorList>
    </citation>
    <scope>NUCLEOTIDE SEQUENCE</scope>
    <source>
        <strain evidence="2">IMCC8485</strain>
    </source>
</reference>
<dbReference type="RefSeq" id="WP_050756520.1">
    <property type="nucleotide sequence ID" value="NZ_SHNP01000003.1"/>
</dbReference>
<feature type="transmembrane region" description="Helical" evidence="1">
    <location>
        <begin position="45"/>
        <end position="65"/>
    </location>
</feature>
<feature type="transmembrane region" description="Helical" evidence="1">
    <location>
        <begin position="5"/>
        <end position="25"/>
    </location>
</feature>
<keyword evidence="3" id="KW-1185">Reference proteome</keyword>
<keyword evidence="1" id="KW-0472">Membrane</keyword>
<keyword evidence="1" id="KW-1133">Transmembrane helix</keyword>
<evidence type="ECO:0000313" key="2">
    <source>
        <dbReference type="EMBL" id="MCX2974034.1"/>
    </source>
</evidence>
<dbReference type="Pfam" id="PF11742">
    <property type="entry name" value="DUF3302"/>
    <property type="match status" value="1"/>
</dbReference>
<dbReference type="Proteomes" id="UP001143307">
    <property type="component" value="Unassembled WGS sequence"/>
</dbReference>
<sequence>MLEIFALVVLGVLALVGVWLIVVIGNVPGNIARAAEHPQADAISMLAWIGLLTLGLGWLVALVWAKTKPVFSSAALENRVADLEARLQQREEGA</sequence>